<accession>A0A915IMC6</accession>
<reference evidence="9" key="1">
    <citation type="submission" date="2022-11" db="UniProtKB">
        <authorList>
            <consortium name="WormBaseParasite"/>
        </authorList>
    </citation>
    <scope>IDENTIFICATION</scope>
</reference>
<evidence type="ECO:0000256" key="5">
    <source>
        <dbReference type="ARBA" id="ARBA00023128"/>
    </source>
</evidence>
<evidence type="ECO:0000256" key="3">
    <source>
        <dbReference type="ARBA" id="ARBA00022946"/>
    </source>
</evidence>
<dbReference type="Gene3D" id="1.10.12.10">
    <property type="entry name" value="Lyase 2-enoyl-coa Hydratase, Chain A, domain 2"/>
    <property type="match status" value="1"/>
</dbReference>
<sequence>MLQAINERIQEAQNEKEARVIILSSQPPVFSAGHDLKELTTSKGKSFHEKVFAECTKLMTMLRGSRLPIIAEVKSLAAAAGCQLVASCDIVVAGHSAKFATPGARAGIFCSTPGVAIARSVPRKVAMDMLLVGDPISAQEALRVGLVSRVVPDEDVEKIALDIATKICSLSKPVIELGKKFFNEQVDLTVQDAYRKAEKVMVENLRLIDAQEGLKAFIEKRVPSWTHDSETCH</sequence>
<organism evidence="8 9">
    <name type="scientific">Romanomermis culicivorax</name>
    <name type="common">Nematode worm</name>
    <dbReference type="NCBI Taxonomy" id="13658"/>
    <lineage>
        <taxon>Eukaryota</taxon>
        <taxon>Metazoa</taxon>
        <taxon>Ecdysozoa</taxon>
        <taxon>Nematoda</taxon>
        <taxon>Enoplea</taxon>
        <taxon>Dorylaimia</taxon>
        <taxon>Mermithida</taxon>
        <taxon>Mermithoidea</taxon>
        <taxon>Mermithidae</taxon>
        <taxon>Romanomermis</taxon>
    </lineage>
</organism>
<dbReference type="GO" id="GO:0016836">
    <property type="term" value="F:hydro-lyase activity"/>
    <property type="evidence" value="ECO:0007669"/>
    <property type="project" value="TreeGrafter"/>
</dbReference>
<dbReference type="SUPFAM" id="SSF52096">
    <property type="entry name" value="ClpP/crotonase"/>
    <property type="match status" value="1"/>
</dbReference>
<dbReference type="OMA" id="SCDMVVC"/>
<comment type="subcellular location">
    <subcellularLocation>
        <location evidence="1">Mitochondrion</location>
    </subcellularLocation>
</comment>
<dbReference type="GO" id="GO:0006631">
    <property type="term" value="P:fatty acid metabolic process"/>
    <property type="evidence" value="ECO:0007669"/>
    <property type="project" value="UniProtKB-KW"/>
</dbReference>
<evidence type="ECO:0000256" key="4">
    <source>
        <dbReference type="ARBA" id="ARBA00023098"/>
    </source>
</evidence>
<dbReference type="InterPro" id="IPR014748">
    <property type="entry name" value="Enoyl-CoA_hydra_C"/>
</dbReference>
<keyword evidence="3" id="KW-0809">Transit peptide</keyword>
<dbReference type="CDD" id="cd06558">
    <property type="entry name" value="crotonase-like"/>
    <property type="match status" value="1"/>
</dbReference>
<evidence type="ECO:0000313" key="8">
    <source>
        <dbReference type="Proteomes" id="UP000887565"/>
    </source>
</evidence>
<dbReference type="InterPro" id="IPR052377">
    <property type="entry name" value="Mitochondrial_ECH-domain"/>
</dbReference>
<keyword evidence="5" id="KW-0496">Mitochondrion</keyword>
<evidence type="ECO:0000256" key="6">
    <source>
        <dbReference type="ARBA" id="ARBA00037410"/>
    </source>
</evidence>
<keyword evidence="2" id="KW-0276">Fatty acid metabolism</keyword>
<dbReference type="AlphaFoldDB" id="A0A915IMC6"/>
<proteinExistence type="predicted"/>
<evidence type="ECO:0000256" key="7">
    <source>
        <dbReference type="ARBA" id="ARBA00040545"/>
    </source>
</evidence>
<dbReference type="PANTHER" id="PTHR43602:SF1">
    <property type="entry name" value="ENOYL-COA HYDRATASE DOMAIN-CONTAINING PROTEIN 3, MITOCHONDRIAL"/>
    <property type="match status" value="1"/>
</dbReference>
<dbReference type="InterPro" id="IPR029045">
    <property type="entry name" value="ClpP/crotonase-like_dom_sf"/>
</dbReference>
<dbReference type="GO" id="GO:0005739">
    <property type="term" value="C:mitochondrion"/>
    <property type="evidence" value="ECO:0007669"/>
    <property type="project" value="UniProtKB-SubCell"/>
</dbReference>
<dbReference type="Pfam" id="PF00378">
    <property type="entry name" value="ECH_1"/>
    <property type="match status" value="1"/>
</dbReference>
<name>A0A915IMC6_ROMCU</name>
<protein>
    <recommendedName>
        <fullName evidence="7">Enoyl-CoA hydratase domain-containing protein 3, mitochondrial</fullName>
    </recommendedName>
</protein>
<comment type="function">
    <text evidence="6">May play a role in fatty acid biosynthesis and insulin sensitivity.</text>
</comment>
<dbReference type="Proteomes" id="UP000887565">
    <property type="component" value="Unplaced"/>
</dbReference>
<evidence type="ECO:0000313" key="9">
    <source>
        <dbReference type="WBParaSite" id="nRc.2.0.1.t15332-RA"/>
    </source>
</evidence>
<evidence type="ECO:0000256" key="2">
    <source>
        <dbReference type="ARBA" id="ARBA00022832"/>
    </source>
</evidence>
<dbReference type="InterPro" id="IPR001753">
    <property type="entry name" value="Enoyl-CoA_hydra/iso"/>
</dbReference>
<evidence type="ECO:0000256" key="1">
    <source>
        <dbReference type="ARBA" id="ARBA00004173"/>
    </source>
</evidence>
<keyword evidence="4" id="KW-0443">Lipid metabolism</keyword>
<keyword evidence="8" id="KW-1185">Reference proteome</keyword>
<dbReference type="WBParaSite" id="nRc.2.0.1.t15332-RA">
    <property type="protein sequence ID" value="nRc.2.0.1.t15332-RA"/>
    <property type="gene ID" value="nRc.2.0.1.g15332"/>
</dbReference>
<dbReference type="Gene3D" id="3.90.226.10">
    <property type="entry name" value="2-enoyl-CoA Hydratase, Chain A, domain 1"/>
    <property type="match status" value="1"/>
</dbReference>
<dbReference type="PANTHER" id="PTHR43602">
    <property type="match status" value="1"/>
</dbReference>